<dbReference type="Pfam" id="PF00892">
    <property type="entry name" value="EamA"/>
    <property type="match status" value="1"/>
</dbReference>
<dbReference type="GO" id="GO:0005886">
    <property type="term" value="C:plasma membrane"/>
    <property type="evidence" value="ECO:0007669"/>
    <property type="project" value="UniProtKB-SubCell"/>
</dbReference>
<evidence type="ECO:0000256" key="3">
    <source>
        <dbReference type="ARBA" id="ARBA00022692"/>
    </source>
</evidence>
<feature type="transmembrane region" description="Helical" evidence="6">
    <location>
        <begin position="30"/>
        <end position="50"/>
    </location>
</feature>
<feature type="domain" description="EamA" evidence="7">
    <location>
        <begin position="2"/>
        <end position="46"/>
    </location>
</feature>
<evidence type="ECO:0000256" key="1">
    <source>
        <dbReference type="ARBA" id="ARBA00004651"/>
    </source>
</evidence>
<evidence type="ECO:0000256" key="5">
    <source>
        <dbReference type="ARBA" id="ARBA00023136"/>
    </source>
</evidence>
<name>A0A8H9P1M1_9ENTR</name>
<organism evidence="8">
    <name type="scientific">Citrobacter farmeri</name>
    <dbReference type="NCBI Taxonomy" id="67824"/>
    <lineage>
        <taxon>Bacteria</taxon>
        <taxon>Pseudomonadati</taxon>
        <taxon>Pseudomonadota</taxon>
        <taxon>Gammaproteobacteria</taxon>
        <taxon>Enterobacterales</taxon>
        <taxon>Enterobacteriaceae</taxon>
        <taxon>Citrobacter</taxon>
    </lineage>
</organism>
<dbReference type="Proteomes" id="UP000864563">
    <property type="component" value="Unassembled WGS sequence"/>
</dbReference>
<dbReference type="AlphaFoldDB" id="A0A8H9P1M1"/>
<keyword evidence="4 6" id="KW-1133">Transmembrane helix</keyword>
<keyword evidence="5 6" id="KW-0472">Membrane</keyword>
<feature type="transmembrane region" description="Helical" evidence="6">
    <location>
        <begin position="7"/>
        <end position="24"/>
    </location>
</feature>
<gene>
    <name evidence="8" type="ORF">I8Y00_005845</name>
</gene>
<dbReference type="InterPro" id="IPR000620">
    <property type="entry name" value="EamA_dom"/>
</dbReference>
<reference evidence="8" key="1">
    <citation type="journal article" date="2018" name="Genome Biol.">
        <title>SKESA: strategic k-mer extension for scrupulous assemblies.</title>
        <authorList>
            <person name="Souvorov A."/>
            <person name="Agarwala R."/>
            <person name="Lipman D.J."/>
        </authorList>
    </citation>
    <scope>NUCLEOTIDE SEQUENCE</scope>
    <source>
        <strain evidence="8">YDC697-2</strain>
    </source>
</reference>
<comment type="caution">
    <text evidence="8">The sequence shown here is derived from an EMBL/GenBank/DDBJ whole genome shotgun (WGS) entry which is preliminary data.</text>
</comment>
<evidence type="ECO:0000259" key="7">
    <source>
        <dbReference type="Pfam" id="PF00892"/>
    </source>
</evidence>
<dbReference type="SUPFAM" id="SSF103481">
    <property type="entry name" value="Multidrug resistance efflux transporter EmrE"/>
    <property type="match status" value="1"/>
</dbReference>
<comment type="subcellular location">
    <subcellularLocation>
        <location evidence="1">Cell membrane</location>
        <topology evidence="1">Multi-pass membrane protein</topology>
    </subcellularLocation>
</comment>
<evidence type="ECO:0000313" key="8">
    <source>
        <dbReference type="EMBL" id="HAT1589403.1"/>
    </source>
</evidence>
<protein>
    <submittedName>
        <fullName evidence="8">EamA family transporter</fullName>
    </submittedName>
</protein>
<proteinExistence type="predicted"/>
<feature type="non-terminal residue" evidence="8">
    <location>
        <position position="1"/>
    </location>
</feature>
<keyword evidence="3 6" id="KW-0812">Transmembrane</keyword>
<keyword evidence="2" id="KW-1003">Cell membrane</keyword>
<accession>A0A8H9P1M1</accession>
<dbReference type="RefSeq" id="WP_193938092.1">
    <property type="nucleotide sequence ID" value="NZ_JBAKWT010000195.1"/>
</dbReference>
<dbReference type="InterPro" id="IPR037185">
    <property type="entry name" value="EmrE-like"/>
</dbReference>
<evidence type="ECO:0000256" key="4">
    <source>
        <dbReference type="ARBA" id="ARBA00022989"/>
    </source>
</evidence>
<sequence>PSMATTISLLEPVIAALLAVVLVGERLPPSGWAGVGLIVACLGLITVPAGKLRFSLFRQRKENFEIAKRKEL</sequence>
<evidence type="ECO:0000256" key="6">
    <source>
        <dbReference type="SAM" id="Phobius"/>
    </source>
</evidence>
<evidence type="ECO:0000256" key="2">
    <source>
        <dbReference type="ARBA" id="ARBA00022475"/>
    </source>
</evidence>
<reference evidence="8" key="2">
    <citation type="submission" date="2020-11" db="EMBL/GenBank/DDBJ databases">
        <authorList>
            <consortium name="NCBI Pathogen Detection Project"/>
        </authorList>
    </citation>
    <scope>NUCLEOTIDE SEQUENCE</scope>
    <source>
        <strain evidence="8">YDC697-2</strain>
    </source>
</reference>
<dbReference type="EMBL" id="DACSDU010000132">
    <property type="protein sequence ID" value="HAT1589403.1"/>
    <property type="molecule type" value="Genomic_DNA"/>
</dbReference>